<proteinExistence type="predicted"/>
<reference evidence="5 7" key="2">
    <citation type="submission" date="2020-02" db="EMBL/GenBank/DDBJ databases">
        <title>Whole genome shotgun sequence of Streptomyces gougerotii NBRC 13043.</title>
        <authorList>
            <person name="Ichikawa N."/>
            <person name="Komaki H."/>
            <person name="Tamura T."/>
        </authorList>
    </citation>
    <scope>NUCLEOTIDE SEQUENCE [LARGE SCALE GENOMIC DNA]</scope>
    <source>
        <strain evidence="5 7">NBRC 13043</strain>
    </source>
</reference>
<dbReference type="SUPFAM" id="SSF56349">
    <property type="entry name" value="DNA breaking-rejoining enzymes"/>
    <property type="match status" value="1"/>
</dbReference>
<dbReference type="GO" id="GO:0015074">
    <property type="term" value="P:DNA integration"/>
    <property type="evidence" value="ECO:0007669"/>
    <property type="project" value="InterPro"/>
</dbReference>
<dbReference type="SUPFAM" id="SSF47823">
    <property type="entry name" value="lambda integrase-like, N-terminal domain"/>
    <property type="match status" value="1"/>
</dbReference>
<evidence type="ECO:0000256" key="1">
    <source>
        <dbReference type="ARBA" id="ARBA00023125"/>
    </source>
</evidence>
<gene>
    <name evidence="6" type="ORF">GCM10010227_53160</name>
    <name evidence="5" type="ORF">Sgou_31950</name>
</gene>
<reference evidence="6" key="1">
    <citation type="journal article" date="2014" name="Int. J. Syst. Evol. Microbiol.">
        <title>Complete genome sequence of Corynebacterium casei LMG S-19264T (=DSM 44701T), isolated from a smear-ripened cheese.</title>
        <authorList>
            <consortium name="US DOE Joint Genome Institute (JGI-PGF)"/>
            <person name="Walter F."/>
            <person name="Albersmeier A."/>
            <person name="Kalinowski J."/>
            <person name="Ruckert C."/>
        </authorList>
    </citation>
    <scope>NUCLEOTIDE SEQUENCE</scope>
    <source>
        <strain evidence="6">JCM 4136</strain>
    </source>
</reference>
<evidence type="ECO:0000313" key="5">
    <source>
        <dbReference type="EMBL" id="GFH78525.1"/>
    </source>
</evidence>
<dbReference type="Proteomes" id="UP000480804">
    <property type="component" value="Unassembled WGS sequence"/>
</dbReference>
<dbReference type="InterPro" id="IPR010998">
    <property type="entry name" value="Integrase_recombinase_N"/>
</dbReference>
<evidence type="ECO:0000256" key="3">
    <source>
        <dbReference type="SAM" id="MobiDB-lite"/>
    </source>
</evidence>
<dbReference type="Proteomes" id="UP000660975">
    <property type="component" value="Unassembled WGS sequence"/>
</dbReference>
<evidence type="ECO:0000313" key="8">
    <source>
        <dbReference type="Proteomes" id="UP000660975"/>
    </source>
</evidence>
<evidence type="ECO:0000313" key="6">
    <source>
        <dbReference type="EMBL" id="GGU91300.1"/>
    </source>
</evidence>
<dbReference type="EMBL" id="BLLO01000018">
    <property type="protein sequence ID" value="GFH78525.1"/>
    <property type="molecule type" value="Genomic_DNA"/>
</dbReference>
<dbReference type="InterPro" id="IPR011010">
    <property type="entry name" value="DNA_brk_join_enz"/>
</dbReference>
<keyword evidence="7" id="KW-1185">Reference proteome</keyword>
<dbReference type="InterPro" id="IPR013762">
    <property type="entry name" value="Integrase-like_cat_sf"/>
</dbReference>
<dbReference type="Gene3D" id="1.10.443.10">
    <property type="entry name" value="Intergrase catalytic core"/>
    <property type="match status" value="1"/>
</dbReference>
<evidence type="ECO:0000256" key="2">
    <source>
        <dbReference type="ARBA" id="ARBA00023172"/>
    </source>
</evidence>
<dbReference type="Gene3D" id="1.10.150.130">
    <property type="match status" value="1"/>
</dbReference>
<reference evidence="6" key="3">
    <citation type="submission" date="2020-09" db="EMBL/GenBank/DDBJ databases">
        <authorList>
            <person name="Sun Q."/>
            <person name="Ohkuma M."/>
        </authorList>
    </citation>
    <scope>NUCLEOTIDE SEQUENCE</scope>
    <source>
        <strain evidence="6">JCM 4136</strain>
    </source>
</reference>
<dbReference type="GO" id="GO:0006310">
    <property type="term" value="P:DNA recombination"/>
    <property type="evidence" value="ECO:0007669"/>
    <property type="project" value="UniProtKB-KW"/>
</dbReference>
<feature type="domain" description="Tyr recombinase" evidence="4">
    <location>
        <begin position="177"/>
        <end position="378"/>
    </location>
</feature>
<sequence length="380" mass="40436">MSPLPETGTKTLPETETNRAAAAGDGAEPAPQDPAAAERQALVERWAARHGVEAARRLAEAEDLADAVAAEITPDNTDDTYRKSWRVWTRFCAATRLPELEATRGALVAFVTWMLREGQQNGKGYAPSSASTHLAGAVVGLRRRGVHVLGDDQAAARSALEGLTVRLLQDGERRGRGKAPTGTVTGLRALVRACPDTLAGARDKALVLTGFHYASRAQDPAGLLVSDVTEEERGLIIAILTGKTKHSVRAAKIPYSADPAICPVRAWKAYRTSLVLEADFRWSAPTAPAFVGIDRWGHVTGGMGPDSVTRAITRISQRAGVPVAWTGHSLRIGLATTARARGRDAVAVADQGGWARHSRSMLGYMQTEDGWTDNAAAGLT</sequence>
<evidence type="ECO:0000259" key="4">
    <source>
        <dbReference type="PROSITE" id="PS51898"/>
    </source>
</evidence>
<dbReference type="InterPro" id="IPR002104">
    <property type="entry name" value="Integrase_catalytic"/>
</dbReference>
<keyword evidence="2" id="KW-0233">DNA recombination</keyword>
<protein>
    <submittedName>
        <fullName evidence="6">Integrase</fullName>
    </submittedName>
</protein>
<dbReference type="PROSITE" id="PS51898">
    <property type="entry name" value="TYR_RECOMBINASE"/>
    <property type="match status" value="1"/>
</dbReference>
<dbReference type="RefSeq" id="WP_229842569.1">
    <property type="nucleotide sequence ID" value="NZ_BLLO01000018.1"/>
</dbReference>
<name>A0A8H9HVT0_9ACTN</name>
<comment type="caution">
    <text evidence="6">The sequence shown here is derived from an EMBL/GenBank/DDBJ whole genome shotgun (WGS) entry which is preliminary data.</text>
</comment>
<feature type="region of interest" description="Disordered" evidence="3">
    <location>
        <begin position="1"/>
        <end position="38"/>
    </location>
</feature>
<accession>A0A8H9HVT0</accession>
<evidence type="ECO:0000313" key="7">
    <source>
        <dbReference type="Proteomes" id="UP000480804"/>
    </source>
</evidence>
<dbReference type="AlphaFoldDB" id="A0A8H9HVT0"/>
<dbReference type="GO" id="GO:0003677">
    <property type="term" value="F:DNA binding"/>
    <property type="evidence" value="ECO:0007669"/>
    <property type="project" value="UniProtKB-KW"/>
</dbReference>
<keyword evidence="1" id="KW-0238">DNA-binding</keyword>
<feature type="compositionally biased region" description="Low complexity" evidence="3">
    <location>
        <begin position="19"/>
        <end position="38"/>
    </location>
</feature>
<organism evidence="6 8">
    <name type="scientific">Streptomyces gougerotii</name>
    <dbReference type="NCBI Taxonomy" id="53448"/>
    <lineage>
        <taxon>Bacteria</taxon>
        <taxon>Bacillati</taxon>
        <taxon>Actinomycetota</taxon>
        <taxon>Actinomycetes</taxon>
        <taxon>Kitasatosporales</taxon>
        <taxon>Streptomycetaceae</taxon>
        <taxon>Streptomyces</taxon>
        <taxon>Streptomyces diastaticus group</taxon>
    </lineage>
</organism>
<dbReference type="EMBL" id="BMSC01000025">
    <property type="protein sequence ID" value="GGU91300.1"/>
    <property type="molecule type" value="Genomic_DNA"/>
</dbReference>